<comment type="subcellular location">
    <subcellularLocation>
        <location evidence="1">Membrane</location>
        <topology evidence="1">Multi-pass membrane protein</topology>
    </subcellularLocation>
</comment>
<evidence type="ECO:0000256" key="1">
    <source>
        <dbReference type="ARBA" id="ARBA00004141"/>
    </source>
</evidence>
<feature type="domain" description="Protein kinase" evidence="11">
    <location>
        <begin position="19"/>
        <end position="309"/>
    </location>
</feature>
<evidence type="ECO:0000256" key="7">
    <source>
        <dbReference type="ARBA" id="ARBA00022989"/>
    </source>
</evidence>
<dbReference type="KEGG" id="amin:AUMI_111470"/>
<keyword evidence="5" id="KW-0418">Kinase</keyword>
<dbReference type="InterPro" id="IPR045269">
    <property type="entry name" value="Atg1-like"/>
</dbReference>
<evidence type="ECO:0000256" key="3">
    <source>
        <dbReference type="ARBA" id="ARBA00022692"/>
    </source>
</evidence>
<dbReference type="GO" id="GO:0004674">
    <property type="term" value="F:protein serine/threonine kinase activity"/>
    <property type="evidence" value="ECO:0007669"/>
    <property type="project" value="InterPro"/>
</dbReference>
<gene>
    <name evidence="12" type="ORF">AUMI_111470</name>
</gene>
<dbReference type="PROSITE" id="PS50011">
    <property type="entry name" value="PROTEIN_KINASE_DOM"/>
    <property type="match status" value="1"/>
</dbReference>
<dbReference type="Proteomes" id="UP000243847">
    <property type="component" value="Chromosome sequence1"/>
</dbReference>
<dbReference type="Pfam" id="PF05154">
    <property type="entry name" value="TM2"/>
    <property type="match status" value="1"/>
</dbReference>
<feature type="binding site" evidence="9">
    <location>
        <position position="51"/>
    </location>
    <ligand>
        <name>ATP</name>
        <dbReference type="ChEBI" id="CHEBI:30616"/>
    </ligand>
</feature>
<proteinExistence type="predicted"/>
<dbReference type="PANTHER" id="PTHR24348">
    <property type="entry name" value="SERINE/THREONINE-PROTEIN KINASE UNC-51-RELATED"/>
    <property type="match status" value="1"/>
</dbReference>
<dbReference type="OrthoDB" id="2004788at2"/>
<dbReference type="InterPro" id="IPR017441">
    <property type="entry name" value="Protein_kinase_ATP_BS"/>
</dbReference>
<dbReference type="InterPro" id="IPR011009">
    <property type="entry name" value="Kinase-like_dom_sf"/>
</dbReference>
<evidence type="ECO:0000256" key="9">
    <source>
        <dbReference type="PROSITE-ProRule" id="PRU10141"/>
    </source>
</evidence>
<evidence type="ECO:0000313" key="13">
    <source>
        <dbReference type="Proteomes" id="UP000243847"/>
    </source>
</evidence>
<dbReference type="GO" id="GO:0005524">
    <property type="term" value="F:ATP binding"/>
    <property type="evidence" value="ECO:0007669"/>
    <property type="project" value="UniProtKB-UniRule"/>
</dbReference>
<dbReference type="Gene3D" id="1.10.510.10">
    <property type="entry name" value="Transferase(Phosphotransferase) domain 1"/>
    <property type="match status" value="1"/>
</dbReference>
<evidence type="ECO:0000256" key="5">
    <source>
        <dbReference type="ARBA" id="ARBA00022777"/>
    </source>
</evidence>
<evidence type="ECO:0000256" key="10">
    <source>
        <dbReference type="SAM" id="Phobius"/>
    </source>
</evidence>
<keyword evidence="7 10" id="KW-1133">Transmembrane helix</keyword>
<dbReference type="EMBL" id="AP017457">
    <property type="protein sequence ID" value="BAU99689.1"/>
    <property type="molecule type" value="Genomic_DNA"/>
</dbReference>
<dbReference type="GO" id="GO:0016020">
    <property type="term" value="C:membrane"/>
    <property type="evidence" value="ECO:0007669"/>
    <property type="project" value="UniProtKB-SubCell"/>
</dbReference>
<dbReference type="InterPro" id="IPR007829">
    <property type="entry name" value="TM2"/>
</dbReference>
<dbReference type="GO" id="GO:0000407">
    <property type="term" value="C:phagophore assembly site"/>
    <property type="evidence" value="ECO:0007669"/>
    <property type="project" value="TreeGrafter"/>
</dbReference>
<evidence type="ECO:0000313" key="12">
    <source>
        <dbReference type="EMBL" id="BAU99689.1"/>
    </source>
</evidence>
<keyword evidence="2 12" id="KW-0808">Transferase</keyword>
<dbReference type="GO" id="GO:0005829">
    <property type="term" value="C:cytosol"/>
    <property type="evidence" value="ECO:0007669"/>
    <property type="project" value="TreeGrafter"/>
</dbReference>
<protein>
    <submittedName>
        <fullName evidence="12">Phosphotransferase system enzyme II</fullName>
    </submittedName>
</protein>
<feature type="transmembrane region" description="Helical" evidence="10">
    <location>
        <begin position="363"/>
        <end position="382"/>
    </location>
</feature>
<keyword evidence="4 9" id="KW-0547">Nucleotide-binding</keyword>
<dbReference type="SUPFAM" id="SSF56112">
    <property type="entry name" value="Protein kinase-like (PK-like)"/>
    <property type="match status" value="1"/>
</dbReference>
<dbReference type="AlphaFoldDB" id="A0A173LXU9"/>
<dbReference type="InterPro" id="IPR000719">
    <property type="entry name" value="Prot_kinase_dom"/>
</dbReference>
<evidence type="ECO:0000256" key="2">
    <source>
        <dbReference type="ARBA" id="ARBA00022679"/>
    </source>
</evidence>
<reference evidence="12 13" key="1">
    <citation type="journal article" date="2016" name="Genome Announc.">
        <title>Complete Genome Sequence of Aurantimicrobium minutum Type Strain KNCT, a Planktonic Ultramicrobacterium Isolated from River Water.</title>
        <authorList>
            <person name="Nakai R."/>
            <person name="Fujisawa T."/>
            <person name="Nakamura Y."/>
            <person name="Nishide H."/>
            <person name="Uchiyama I."/>
            <person name="Baba T."/>
            <person name="Toyoda A."/>
            <person name="Fujiyama A."/>
            <person name="Naganuma T."/>
            <person name="Niki H."/>
        </authorList>
    </citation>
    <scope>NUCLEOTIDE SEQUENCE [LARGE SCALE GENOMIC DNA]</scope>
    <source>
        <strain evidence="12 13">KNC</strain>
    </source>
</reference>
<dbReference type="PROSITE" id="PS00107">
    <property type="entry name" value="PROTEIN_KINASE_ATP"/>
    <property type="match status" value="1"/>
</dbReference>
<dbReference type="RefSeq" id="WP_096382401.1">
    <property type="nucleotide sequence ID" value="NZ_AP017457.1"/>
</dbReference>
<keyword evidence="3 10" id="KW-0812">Transmembrane</keyword>
<keyword evidence="8 10" id="KW-0472">Membrane</keyword>
<feature type="transmembrane region" description="Helical" evidence="10">
    <location>
        <begin position="389"/>
        <end position="411"/>
    </location>
</feature>
<organism evidence="12 13">
    <name type="scientific">Aurantimicrobium minutum</name>
    <dbReference type="NCBI Taxonomy" id="708131"/>
    <lineage>
        <taxon>Bacteria</taxon>
        <taxon>Bacillati</taxon>
        <taxon>Actinomycetota</taxon>
        <taxon>Actinomycetes</taxon>
        <taxon>Micrococcales</taxon>
        <taxon>Microbacteriaceae</taxon>
        <taxon>Aurantimicrobium</taxon>
    </lineage>
</organism>
<dbReference type="SMART" id="SM00220">
    <property type="entry name" value="S_TKc"/>
    <property type="match status" value="1"/>
</dbReference>
<dbReference type="GeneID" id="80452799"/>
<dbReference type="PANTHER" id="PTHR24348:SF22">
    <property type="entry name" value="NON-SPECIFIC SERINE_THREONINE PROTEIN KINASE"/>
    <property type="match status" value="1"/>
</dbReference>
<evidence type="ECO:0000256" key="4">
    <source>
        <dbReference type="ARBA" id="ARBA00022741"/>
    </source>
</evidence>
<dbReference type="Pfam" id="PF00069">
    <property type="entry name" value="Pkinase"/>
    <property type="match status" value="1"/>
</dbReference>
<dbReference type="GO" id="GO:0005776">
    <property type="term" value="C:autophagosome"/>
    <property type="evidence" value="ECO:0007669"/>
    <property type="project" value="TreeGrafter"/>
</dbReference>
<keyword evidence="6 9" id="KW-0067">ATP-binding</keyword>
<accession>A0A173LXU9</accession>
<sequence>MASMSFDKWLLNQGHLGSWTLKHKLGSGAFGVVFKAEKNDINNTKRIAAIKVMSPETHGKKDLEATFKHEFNVLSKLNSPYVPSVLDSGVALFNNGETPVELMWFAMEFIEGGNLQDELNQHGALNDTEWLELSHDLLSALQAIHEKEIIHRDVKPGNIARFSRRTILVDFGLASFVDIDDPGDELFASTPAYGAPEQQDGSDPSLLQYPVDLFAAGVTLAFAATQKLPWEAPTKTEVENFVKANPQLAKQVPPERIFHVAWLAKKMSEAPRLEGLTPLQKSIIEPMLAVNPALRGTAAQHLATVQRHLPQGSSRKGTAPANFRVPGKAKAEKVKRNVEGVASQVNAINDYVAKTPPAQRNFITVWAFAMFLGFFGVDRFYLGKIWTGVLKLLTFGGYGIWVLVDVIMLMLNKTRDKWDRELLDYEKHSKFVKIWSVPILVGLWIALNVFSQVSPRS</sequence>
<evidence type="ECO:0000259" key="11">
    <source>
        <dbReference type="PROSITE" id="PS50011"/>
    </source>
</evidence>
<feature type="transmembrane region" description="Helical" evidence="10">
    <location>
        <begin position="431"/>
        <end position="450"/>
    </location>
</feature>
<dbReference type="CDD" id="cd14014">
    <property type="entry name" value="STKc_PknB_like"/>
    <property type="match status" value="1"/>
</dbReference>
<evidence type="ECO:0000256" key="8">
    <source>
        <dbReference type="ARBA" id="ARBA00023136"/>
    </source>
</evidence>
<name>A0A173LXU9_9MICO</name>
<evidence type="ECO:0000256" key="6">
    <source>
        <dbReference type="ARBA" id="ARBA00022840"/>
    </source>
</evidence>